<keyword evidence="2" id="KW-1185">Reference proteome</keyword>
<comment type="caution">
    <text evidence="1">The sequence shown here is derived from an EMBL/GenBank/DDBJ whole genome shotgun (WGS) entry which is preliminary data.</text>
</comment>
<organism evidence="1 2">
    <name type="scientific">Gossypium laxum</name>
    <dbReference type="NCBI Taxonomy" id="34288"/>
    <lineage>
        <taxon>Eukaryota</taxon>
        <taxon>Viridiplantae</taxon>
        <taxon>Streptophyta</taxon>
        <taxon>Embryophyta</taxon>
        <taxon>Tracheophyta</taxon>
        <taxon>Spermatophyta</taxon>
        <taxon>Magnoliopsida</taxon>
        <taxon>eudicotyledons</taxon>
        <taxon>Gunneridae</taxon>
        <taxon>Pentapetalae</taxon>
        <taxon>rosids</taxon>
        <taxon>malvids</taxon>
        <taxon>Malvales</taxon>
        <taxon>Malvaceae</taxon>
        <taxon>Malvoideae</taxon>
        <taxon>Gossypium</taxon>
    </lineage>
</organism>
<reference evidence="1 2" key="1">
    <citation type="journal article" date="2019" name="Genome Biol. Evol.">
        <title>Insights into the evolution of the New World diploid cottons (Gossypium, subgenus Houzingenia) based on genome sequencing.</title>
        <authorList>
            <person name="Grover C.E."/>
            <person name="Arick M.A. 2nd"/>
            <person name="Thrash A."/>
            <person name="Conover J.L."/>
            <person name="Sanders W.S."/>
            <person name="Peterson D.G."/>
            <person name="Frelichowski J.E."/>
            <person name="Scheffler J.A."/>
            <person name="Scheffler B.E."/>
            <person name="Wendel J.F."/>
        </authorList>
    </citation>
    <scope>NUCLEOTIDE SEQUENCE [LARGE SCALE GENOMIC DNA]</scope>
    <source>
        <strain evidence="1">4</strain>
        <tissue evidence="1">Leaf</tissue>
    </source>
</reference>
<sequence length="137" mass="16045">MSKTMARRSGLFLVEFFKYDAKIPTLGIQWYMRIRVRLDLGHGESFWSIRARVDPEKIIFEWDITLRTSTREGDFQRDMGHHFNKRFTANSSGISRIINTGIKVRIRPSGLRDTINRLMELGSDDESSPIHTDDRKK</sequence>
<evidence type="ECO:0000313" key="1">
    <source>
        <dbReference type="EMBL" id="MBA0716150.1"/>
    </source>
</evidence>
<protein>
    <submittedName>
        <fullName evidence="1">Uncharacterized protein</fullName>
    </submittedName>
</protein>
<gene>
    <name evidence="1" type="ORF">Golax_015009</name>
</gene>
<dbReference type="EMBL" id="JABEZV010000007">
    <property type="protein sequence ID" value="MBA0716150.1"/>
    <property type="molecule type" value="Genomic_DNA"/>
</dbReference>
<dbReference type="AlphaFoldDB" id="A0A7J8ZWT9"/>
<name>A0A7J8ZWT9_9ROSI</name>
<accession>A0A7J8ZWT9</accession>
<evidence type="ECO:0000313" key="2">
    <source>
        <dbReference type="Proteomes" id="UP000593574"/>
    </source>
</evidence>
<proteinExistence type="predicted"/>
<dbReference type="Proteomes" id="UP000593574">
    <property type="component" value="Unassembled WGS sequence"/>
</dbReference>